<gene>
    <name evidence="2" type="ORF">Glove_58g7</name>
</gene>
<accession>A0A397JL69</accession>
<dbReference type="AlphaFoldDB" id="A0A397JL69"/>
<feature type="region of interest" description="Disordered" evidence="1">
    <location>
        <begin position="9"/>
        <end position="50"/>
    </location>
</feature>
<name>A0A397JL69_9GLOM</name>
<dbReference type="Proteomes" id="UP000266861">
    <property type="component" value="Unassembled WGS sequence"/>
</dbReference>
<reference evidence="2 3" key="1">
    <citation type="submission" date="2018-08" db="EMBL/GenBank/DDBJ databases">
        <title>Genome and evolution of the arbuscular mycorrhizal fungus Diversispora epigaea (formerly Glomus versiforme) and its bacterial endosymbionts.</title>
        <authorList>
            <person name="Sun X."/>
            <person name="Fei Z."/>
            <person name="Harrison M."/>
        </authorList>
    </citation>
    <scope>NUCLEOTIDE SEQUENCE [LARGE SCALE GENOMIC DNA]</scope>
    <source>
        <strain evidence="2 3">IT104</strain>
    </source>
</reference>
<protein>
    <submittedName>
        <fullName evidence="2">Uncharacterized protein</fullName>
    </submittedName>
</protein>
<dbReference type="OrthoDB" id="2408226at2759"/>
<evidence type="ECO:0000256" key="1">
    <source>
        <dbReference type="SAM" id="MobiDB-lite"/>
    </source>
</evidence>
<comment type="caution">
    <text evidence="2">The sequence shown here is derived from an EMBL/GenBank/DDBJ whole genome shotgun (WGS) entry which is preliminary data.</text>
</comment>
<feature type="compositionally biased region" description="Low complexity" evidence="1">
    <location>
        <begin position="32"/>
        <end position="48"/>
    </location>
</feature>
<proteinExistence type="predicted"/>
<evidence type="ECO:0000313" key="3">
    <source>
        <dbReference type="Proteomes" id="UP000266861"/>
    </source>
</evidence>
<dbReference type="EMBL" id="PQFF01000055">
    <property type="protein sequence ID" value="RHZ85924.1"/>
    <property type="molecule type" value="Genomic_DNA"/>
</dbReference>
<keyword evidence="3" id="KW-1185">Reference proteome</keyword>
<sequence>MLFFLQIRKPPEVEPPQIESPHPQVEPPQVQPFPHLISQSSGSSIQSFESDDSITPLSSVSNVRARSDDVLLLRRILTKIELLQKINEDNQKKLCKLGEDMKSIKEKISVLSFNKESLDVIIKKSSEELIEHSIYPIPGDYKEMAEEIGEKIRNLRSNLSTKVKASIFKIFDKLPPINSNVTAAEITAWKKSPIVLECYKKLFTEIENTSEKYIVIIKKSSEELIEHSIYPIPGDYKEMAEEIGEKIRNLRSNLSTKVKASIFKIFDKLPPINSNATAAEITAWKRSPIVLECYKKLFTEIENTSEKYIVRIIKNVWPKKEFIPDSHTAWCVSIAEILLNPNNEYIQITEDVVQPFVEKNLVSN</sequence>
<evidence type="ECO:0000313" key="2">
    <source>
        <dbReference type="EMBL" id="RHZ85924.1"/>
    </source>
</evidence>
<organism evidence="2 3">
    <name type="scientific">Diversispora epigaea</name>
    <dbReference type="NCBI Taxonomy" id="1348612"/>
    <lineage>
        <taxon>Eukaryota</taxon>
        <taxon>Fungi</taxon>
        <taxon>Fungi incertae sedis</taxon>
        <taxon>Mucoromycota</taxon>
        <taxon>Glomeromycotina</taxon>
        <taxon>Glomeromycetes</taxon>
        <taxon>Diversisporales</taxon>
        <taxon>Diversisporaceae</taxon>
        <taxon>Diversispora</taxon>
    </lineage>
</organism>